<dbReference type="Proteomes" id="UP001596303">
    <property type="component" value="Unassembled WGS sequence"/>
</dbReference>
<evidence type="ECO:0000313" key="1">
    <source>
        <dbReference type="EMBL" id="MFC6200209.1"/>
    </source>
</evidence>
<proteinExistence type="predicted"/>
<accession>A0ABW1SG66</accession>
<keyword evidence="2" id="KW-1185">Reference proteome</keyword>
<reference evidence="2" key="1">
    <citation type="journal article" date="2019" name="Int. J. Syst. Evol. Microbiol.">
        <title>The Global Catalogue of Microorganisms (GCM) 10K type strain sequencing project: providing services to taxonomists for standard genome sequencing and annotation.</title>
        <authorList>
            <consortium name="The Broad Institute Genomics Platform"/>
            <consortium name="The Broad Institute Genome Sequencing Center for Infectious Disease"/>
            <person name="Wu L."/>
            <person name="Ma J."/>
        </authorList>
    </citation>
    <scope>NUCLEOTIDE SEQUENCE [LARGE SCALE GENOMIC DNA]</scope>
    <source>
        <strain evidence="2">CGMCC-1.15741</strain>
    </source>
</reference>
<name>A0ABW1SG66_9PROT</name>
<dbReference type="RefSeq" id="WP_377382313.1">
    <property type="nucleotide sequence ID" value="NZ_JBHSSW010000066.1"/>
</dbReference>
<protein>
    <recommendedName>
        <fullName evidence="3">Nucleotidyltransferase</fullName>
    </recommendedName>
</protein>
<comment type="caution">
    <text evidence="1">The sequence shown here is derived from an EMBL/GenBank/DDBJ whole genome shotgun (WGS) entry which is preliminary data.</text>
</comment>
<sequence length="277" mass="30704">MSMGPYLWSQDPWGRILNGALMSTELPVNVLTLAESAIDLAHERFADDLHSVYLTGPVARNQGREPEFIIVLRHSTQALGIDLFCAAAALRLQKEHPDFGACHIQVYAWTDIFPEDGCFSYPRFRIGVNSVVVAGRDLKRLIAPQKLTTAVANAFLVDLPGKLSSLQQRLKAISTETRVHATSRLFSQTALDGAFALVLAEEQIYTEDPETMASFVGLSFPQHRNNLAALVRMSRLGTFSSLEALAVADETLRWLPGLAEAWLDQFNPKRQKSLKLV</sequence>
<dbReference type="EMBL" id="JBHSSW010000066">
    <property type="protein sequence ID" value="MFC6200209.1"/>
    <property type="molecule type" value="Genomic_DNA"/>
</dbReference>
<evidence type="ECO:0000313" key="2">
    <source>
        <dbReference type="Proteomes" id="UP001596303"/>
    </source>
</evidence>
<organism evidence="1 2">
    <name type="scientific">Ponticaulis profundi</name>
    <dbReference type="NCBI Taxonomy" id="2665222"/>
    <lineage>
        <taxon>Bacteria</taxon>
        <taxon>Pseudomonadati</taxon>
        <taxon>Pseudomonadota</taxon>
        <taxon>Alphaproteobacteria</taxon>
        <taxon>Hyphomonadales</taxon>
        <taxon>Hyphomonadaceae</taxon>
        <taxon>Ponticaulis</taxon>
    </lineage>
</organism>
<evidence type="ECO:0008006" key="3">
    <source>
        <dbReference type="Google" id="ProtNLM"/>
    </source>
</evidence>
<gene>
    <name evidence="1" type="ORF">ACFQDM_19215</name>
</gene>